<keyword evidence="2" id="KW-1185">Reference proteome</keyword>
<dbReference type="EMBL" id="CCKQ01003272">
    <property type="protein sequence ID" value="CDW74396.1"/>
    <property type="molecule type" value="Genomic_DNA"/>
</dbReference>
<organism evidence="1 2">
    <name type="scientific">Stylonychia lemnae</name>
    <name type="common">Ciliate</name>
    <dbReference type="NCBI Taxonomy" id="5949"/>
    <lineage>
        <taxon>Eukaryota</taxon>
        <taxon>Sar</taxon>
        <taxon>Alveolata</taxon>
        <taxon>Ciliophora</taxon>
        <taxon>Intramacronucleata</taxon>
        <taxon>Spirotrichea</taxon>
        <taxon>Stichotrichia</taxon>
        <taxon>Sporadotrichida</taxon>
        <taxon>Oxytrichidae</taxon>
        <taxon>Stylonychinae</taxon>
        <taxon>Stylonychia</taxon>
    </lineage>
</organism>
<sequence>MKARFESLTINAYGSRVQKKDPSDLKFAVCQSVCPENASAEEKRIYQYLDDQKIFMLDAKQVLEHQIDKDCHSPILAQQFLKKQQIYSAQMRGPSFLQRRMEQKASQLSVGVKEGCASVMKQLKSETIKGINNENFGSVDSCDELSQVSISGTDHHYLTGANEKVILLKTKENLNSNNIDYEQIQIQGDKSYNFRQSPPIFSKLTLLNVHQYDQEQQTSQSAFTINSDNKQQQMQIINSRMVAQQVNSNQDDTGNSSKLQQ</sequence>
<evidence type="ECO:0000313" key="2">
    <source>
        <dbReference type="Proteomes" id="UP000039865"/>
    </source>
</evidence>
<proteinExistence type="predicted"/>
<accession>A0A077ZWV1</accession>
<reference evidence="1 2" key="1">
    <citation type="submission" date="2014-06" db="EMBL/GenBank/DDBJ databases">
        <authorList>
            <person name="Swart Estienne"/>
        </authorList>
    </citation>
    <scope>NUCLEOTIDE SEQUENCE [LARGE SCALE GENOMIC DNA]</scope>
    <source>
        <strain evidence="1 2">130c</strain>
    </source>
</reference>
<dbReference type="AlphaFoldDB" id="A0A077ZWV1"/>
<evidence type="ECO:0000313" key="1">
    <source>
        <dbReference type="EMBL" id="CDW74396.1"/>
    </source>
</evidence>
<gene>
    <name evidence="1" type="primary">Contig6872.g7355</name>
    <name evidence="1" type="ORF">STYLEM_3375</name>
</gene>
<protein>
    <submittedName>
        <fullName evidence="1">Uncharacterized protein</fullName>
    </submittedName>
</protein>
<dbReference type="Proteomes" id="UP000039865">
    <property type="component" value="Unassembled WGS sequence"/>
</dbReference>
<name>A0A077ZWV1_STYLE</name>
<dbReference type="InParanoid" id="A0A077ZWV1"/>